<gene>
    <name evidence="2" type="ORF">CALMAC_LOCUS9284</name>
</gene>
<dbReference type="PROSITE" id="PS50835">
    <property type="entry name" value="IG_LIKE"/>
    <property type="match status" value="1"/>
</dbReference>
<evidence type="ECO:0000259" key="1">
    <source>
        <dbReference type="PROSITE" id="PS50835"/>
    </source>
</evidence>
<name>A0A653CIN7_CALMS</name>
<protein>
    <recommendedName>
        <fullName evidence="1">Ig-like domain-containing protein</fullName>
    </recommendedName>
</protein>
<dbReference type="FunFam" id="2.60.40.10:FF:000437">
    <property type="entry name" value="Beat-IIIc, isoform A"/>
    <property type="match status" value="1"/>
</dbReference>
<sequence length="229" mass="25983">AECQPLKDVHIRIEPRVVARGGESQLTCYYDLEGAALYSVKWYRGRYEFYRYTPHENPETKIFTLKGLTVNVSNSNGTHVLLNNIDFNVSGNFTCEVTTDAPYFSTATDTQTMLVVELPEYPPTISVSREPLDYGDTLRANCSCSPSRPRATLTFYLNDIMVGRTVAATGRELQETAWSDLRLELPLERFHFRGDGRLELRCVAEIEDAYRDEAVLRLSSAREPVPERG</sequence>
<feature type="non-terminal residue" evidence="2">
    <location>
        <position position="1"/>
    </location>
</feature>
<keyword evidence="3" id="KW-1185">Reference proteome</keyword>
<evidence type="ECO:0000313" key="2">
    <source>
        <dbReference type="EMBL" id="VEN47556.1"/>
    </source>
</evidence>
<dbReference type="Proteomes" id="UP000410492">
    <property type="component" value="Unassembled WGS sequence"/>
</dbReference>
<dbReference type="SUPFAM" id="SSF48726">
    <property type="entry name" value="Immunoglobulin"/>
    <property type="match status" value="1"/>
</dbReference>
<dbReference type="PANTHER" id="PTHR21261">
    <property type="entry name" value="BEAT PROTEIN"/>
    <property type="match status" value="1"/>
</dbReference>
<accession>A0A653CIN7</accession>
<feature type="domain" description="Ig-like" evidence="1">
    <location>
        <begin position="5"/>
        <end position="105"/>
    </location>
</feature>
<dbReference type="AlphaFoldDB" id="A0A653CIN7"/>
<dbReference type="InterPro" id="IPR036179">
    <property type="entry name" value="Ig-like_dom_sf"/>
</dbReference>
<organism evidence="2 3">
    <name type="scientific">Callosobruchus maculatus</name>
    <name type="common">Southern cowpea weevil</name>
    <name type="synonym">Pulse bruchid</name>
    <dbReference type="NCBI Taxonomy" id="64391"/>
    <lineage>
        <taxon>Eukaryota</taxon>
        <taxon>Metazoa</taxon>
        <taxon>Ecdysozoa</taxon>
        <taxon>Arthropoda</taxon>
        <taxon>Hexapoda</taxon>
        <taxon>Insecta</taxon>
        <taxon>Pterygota</taxon>
        <taxon>Neoptera</taxon>
        <taxon>Endopterygota</taxon>
        <taxon>Coleoptera</taxon>
        <taxon>Polyphaga</taxon>
        <taxon>Cucujiformia</taxon>
        <taxon>Chrysomeloidea</taxon>
        <taxon>Chrysomelidae</taxon>
        <taxon>Bruchinae</taxon>
        <taxon>Bruchini</taxon>
        <taxon>Callosobruchus</taxon>
    </lineage>
</organism>
<dbReference type="InterPro" id="IPR007110">
    <property type="entry name" value="Ig-like_dom"/>
</dbReference>
<reference evidence="2 3" key="1">
    <citation type="submission" date="2019-01" db="EMBL/GenBank/DDBJ databases">
        <authorList>
            <person name="Sayadi A."/>
        </authorList>
    </citation>
    <scope>NUCLEOTIDE SEQUENCE [LARGE SCALE GENOMIC DNA]</scope>
</reference>
<dbReference type="EMBL" id="CAACVG010007897">
    <property type="protein sequence ID" value="VEN47556.1"/>
    <property type="molecule type" value="Genomic_DNA"/>
</dbReference>
<dbReference type="Gene3D" id="2.60.40.10">
    <property type="entry name" value="Immunoglobulins"/>
    <property type="match status" value="1"/>
</dbReference>
<dbReference type="OrthoDB" id="196393at2759"/>
<dbReference type="InterPro" id="IPR013783">
    <property type="entry name" value="Ig-like_fold"/>
</dbReference>
<feature type="non-terminal residue" evidence="2">
    <location>
        <position position="229"/>
    </location>
</feature>
<evidence type="ECO:0000313" key="3">
    <source>
        <dbReference type="Proteomes" id="UP000410492"/>
    </source>
</evidence>
<proteinExistence type="predicted"/>
<dbReference type="PANTHER" id="PTHR21261:SF6">
    <property type="entry name" value="BEATEN PATH IIA-RELATED"/>
    <property type="match status" value="1"/>
</dbReference>